<dbReference type="RefSeq" id="WP_214610064.1">
    <property type="nucleotide sequence ID" value="NZ_JACATN010000001.1"/>
</dbReference>
<evidence type="ECO:0000313" key="3">
    <source>
        <dbReference type="Proteomes" id="UP000740413"/>
    </source>
</evidence>
<evidence type="ECO:0000259" key="1">
    <source>
        <dbReference type="Pfam" id="PF00534"/>
    </source>
</evidence>
<dbReference type="InterPro" id="IPR001296">
    <property type="entry name" value="Glyco_trans_1"/>
</dbReference>
<protein>
    <submittedName>
        <fullName evidence="2">Glycosyltransferase family 4 protein</fullName>
    </submittedName>
</protein>
<dbReference type="InterPro" id="IPR050194">
    <property type="entry name" value="Glycosyltransferase_grp1"/>
</dbReference>
<dbReference type="Proteomes" id="UP000740413">
    <property type="component" value="Unassembled WGS sequence"/>
</dbReference>
<gene>
    <name evidence="2" type="ORF">HW347_00765</name>
</gene>
<accession>A0ABS5WC82</accession>
<dbReference type="EMBL" id="JACATN010000001">
    <property type="protein sequence ID" value="MBT2159772.1"/>
    <property type="molecule type" value="Genomic_DNA"/>
</dbReference>
<evidence type="ECO:0000313" key="2">
    <source>
        <dbReference type="EMBL" id="MBT2159772.1"/>
    </source>
</evidence>
<dbReference type="PANTHER" id="PTHR45947">
    <property type="entry name" value="SULFOQUINOVOSYL TRANSFERASE SQD2"/>
    <property type="match status" value="1"/>
</dbReference>
<sequence>MTKKILLSAYACSPSKGSEEGRGWNWAIGLAEKGYTVYCMTNFDDKEKIEKEYHKLNLPNLHFEFVELGMGLDKLLFDPSGKSIYLHYYLWKKKAANLAKKLHLKYNFDIAHHVTYGSFQQGTCLYKLNNCKIIFGPVGGGQMALPIFKSYFGKAWRIEVIRGFVSKILVKYSNSLRATLKKASYVITTNHETKELLDSSKLLDQNKSRLTEIYAIPKKYNTLQFIEKPDHKVLNIIWIGRLLPRKGLNLSLHALSFLPKDTPYKLTIVGGGETDAYLDEWKKQYGIDSSKIEVLGQIPFEQVAEQYRKADIMLFCSLRDTLGIQVMEAMAYSLPLIVLNISGVRNLVPESCAIKIDPSEGDGTAKDIAKAILEFQSNPKLRKEKALNAYTHAMNSTWERRIDIFTKKYYEN</sequence>
<dbReference type="CDD" id="cd03801">
    <property type="entry name" value="GT4_PimA-like"/>
    <property type="match status" value="1"/>
</dbReference>
<reference evidence="2 3" key="1">
    <citation type="submission" date="2020-06" db="EMBL/GenBank/DDBJ databases">
        <authorList>
            <person name="Isaeva M.P."/>
            <person name="Chernysheva N.Y."/>
        </authorList>
    </citation>
    <scope>NUCLEOTIDE SEQUENCE [LARGE SCALE GENOMIC DNA]</scope>
    <source>
        <strain evidence="2 3">KMM 6746</strain>
    </source>
</reference>
<feature type="domain" description="Glycosyl transferase family 1" evidence="1">
    <location>
        <begin position="226"/>
        <end position="389"/>
    </location>
</feature>
<dbReference type="PANTHER" id="PTHR45947:SF3">
    <property type="entry name" value="SULFOQUINOVOSYL TRANSFERASE SQD2"/>
    <property type="match status" value="1"/>
</dbReference>
<organism evidence="2 3">
    <name type="scientific">Zobellia barbeyronii</name>
    <dbReference type="NCBI Taxonomy" id="2748009"/>
    <lineage>
        <taxon>Bacteria</taxon>
        <taxon>Pseudomonadati</taxon>
        <taxon>Bacteroidota</taxon>
        <taxon>Flavobacteriia</taxon>
        <taxon>Flavobacteriales</taxon>
        <taxon>Flavobacteriaceae</taxon>
        <taxon>Zobellia</taxon>
    </lineage>
</organism>
<keyword evidence="3" id="KW-1185">Reference proteome</keyword>
<proteinExistence type="predicted"/>
<reference evidence="3" key="2">
    <citation type="submission" date="2023-07" db="EMBL/GenBank/DDBJ databases">
        <title>Zobellia barbeyronii sp. nov., a new marine flavobacterium, isolated from green and red algae.</title>
        <authorList>
            <person name="Nedashkovskaya O.I."/>
            <person name="Otstavnykh N."/>
            <person name="Zhukova N."/>
            <person name="Guzev K."/>
            <person name="Chausova V."/>
            <person name="Tekutyeva L."/>
            <person name="Mikhailov V."/>
            <person name="Isaeva M."/>
        </authorList>
    </citation>
    <scope>NUCLEOTIDE SEQUENCE [LARGE SCALE GENOMIC DNA]</scope>
    <source>
        <strain evidence="3">KMM 6746</strain>
    </source>
</reference>
<dbReference type="Gene3D" id="3.40.50.2000">
    <property type="entry name" value="Glycogen Phosphorylase B"/>
    <property type="match status" value="2"/>
</dbReference>
<name>A0ABS5WC82_9FLAO</name>
<comment type="caution">
    <text evidence="2">The sequence shown here is derived from an EMBL/GenBank/DDBJ whole genome shotgun (WGS) entry which is preliminary data.</text>
</comment>
<dbReference type="Pfam" id="PF00534">
    <property type="entry name" value="Glycos_transf_1"/>
    <property type="match status" value="1"/>
</dbReference>
<dbReference type="SUPFAM" id="SSF53756">
    <property type="entry name" value="UDP-Glycosyltransferase/glycogen phosphorylase"/>
    <property type="match status" value="1"/>
</dbReference>